<evidence type="ECO:0000313" key="2">
    <source>
        <dbReference type="Proteomes" id="UP001362999"/>
    </source>
</evidence>
<keyword evidence="2" id="KW-1185">Reference proteome</keyword>
<protein>
    <submittedName>
        <fullName evidence="1">Uncharacterized protein</fullName>
    </submittedName>
</protein>
<evidence type="ECO:0000313" key="1">
    <source>
        <dbReference type="EMBL" id="KAK7022242.1"/>
    </source>
</evidence>
<comment type="caution">
    <text evidence="1">The sequence shown here is derived from an EMBL/GenBank/DDBJ whole genome shotgun (WGS) entry which is preliminary data.</text>
</comment>
<dbReference type="EMBL" id="JAWWNJ010000037">
    <property type="protein sequence ID" value="KAK7022242.1"/>
    <property type="molecule type" value="Genomic_DNA"/>
</dbReference>
<sequence length="95" mass="10440">MAGCSLGRYHGAALVDLRRFTGRVSSNDTCTRSARSRVCRVPSFRILPYGVYITVAYMFSCGDVGKERGDEVLVRVPLRLNDKSAISPVEGEGRI</sequence>
<proteinExistence type="predicted"/>
<gene>
    <name evidence="1" type="ORF">R3P38DRAFT_1112511</name>
</gene>
<dbReference type="Proteomes" id="UP001362999">
    <property type="component" value="Unassembled WGS sequence"/>
</dbReference>
<accession>A0AAW0B8V1</accession>
<name>A0AAW0B8V1_9AGAR</name>
<dbReference type="AlphaFoldDB" id="A0AAW0B8V1"/>
<reference evidence="1 2" key="1">
    <citation type="journal article" date="2024" name="J Genomics">
        <title>Draft genome sequencing and assembly of Favolaschia claudopus CIRM-BRFM 2984 isolated from oak limbs.</title>
        <authorList>
            <person name="Navarro D."/>
            <person name="Drula E."/>
            <person name="Chaduli D."/>
            <person name="Cazenave R."/>
            <person name="Ahrendt S."/>
            <person name="Wang J."/>
            <person name="Lipzen A."/>
            <person name="Daum C."/>
            <person name="Barry K."/>
            <person name="Grigoriev I.V."/>
            <person name="Favel A."/>
            <person name="Rosso M.N."/>
            <person name="Martin F."/>
        </authorList>
    </citation>
    <scope>NUCLEOTIDE SEQUENCE [LARGE SCALE GENOMIC DNA]</scope>
    <source>
        <strain evidence="1 2">CIRM-BRFM 2984</strain>
    </source>
</reference>
<organism evidence="1 2">
    <name type="scientific">Favolaschia claudopus</name>
    <dbReference type="NCBI Taxonomy" id="2862362"/>
    <lineage>
        <taxon>Eukaryota</taxon>
        <taxon>Fungi</taxon>
        <taxon>Dikarya</taxon>
        <taxon>Basidiomycota</taxon>
        <taxon>Agaricomycotina</taxon>
        <taxon>Agaricomycetes</taxon>
        <taxon>Agaricomycetidae</taxon>
        <taxon>Agaricales</taxon>
        <taxon>Marasmiineae</taxon>
        <taxon>Mycenaceae</taxon>
        <taxon>Favolaschia</taxon>
    </lineage>
</organism>